<dbReference type="InterPro" id="IPR008979">
    <property type="entry name" value="Galactose-bd-like_sf"/>
</dbReference>
<keyword evidence="4" id="KW-0479">Metal-binding</keyword>
<protein>
    <recommendedName>
        <fullName evidence="8">Fucolectin tachylectin-4 pentraxin-1 domain-containing protein</fullName>
    </recommendedName>
</protein>
<gene>
    <name evidence="9" type="ORF">KUTeg_016977</name>
</gene>
<evidence type="ECO:0000313" key="9">
    <source>
        <dbReference type="EMBL" id="KAJ8306432.1"/>
    </source>
</evidence>
<dbReference type="SUPFAM" id="SSF49785">
    <property type="entry name" value="Galactose-binding domain-like"/>
    <property type="match status" value="1"/>
</dbReference>
<keyword evidence="7" id="KW-1015">Disulfide bond</keyword>
<name>A0ABQ9ES87_TEGGR</name>
<organism evidence="9 10">
    <name type="scientific">Tegillarca granosa</name>
    <name type="common">Malaysian cockle</name>
    <name type="synonym">Anadara granosa</name>
    <dbReference type="NCBI Taxonomy" id="220873"/>
    <lineage>
        <taxon>Eukaryota</taxon>
        <taxon>Metazoa</taxon>
        <taxon>Spiralia</taxon>
        <taxon>Lophotrochozoa</taxon>
        <taxon>Mollusca</taxon>
        <taxon>Bivalvia</taxon>
        <taxon>Autobranchia</taxon>
        <taxon>Pteriomorphia</taxon>
        <taxon>Arcoida</taxon>
        <taxon>Arcoidea</taxon>
        <taxon>Arcidae</taxon>
        <taxon>Tegillarca</taxon>
    </lineage>
</organism>
<dbReference type="EMBL" id="JARBDR010000813">
    <property type="protein sequence ID" value="KAJ8306432.1"/>
    <property type="molecule type" value="Genomic_DNA"/>
</dbReference>
<evidence type="ECO:0000259" key="8">
    <source>
        <dbReference type="SMART" id="SM00607"/>
    </source>
</evidence>
<evidence type="ECO:0000256" key="6">
    <source>
        <dbReference type="ARBA" id="ARBA00022837"/>
    </source>
</evidence>
<comment type="caution">
    <text evidence="9">The sequence shown here is derived from an EMBL/GenBank/DDBJ whole genome shotgun (WGS) entry which is preliminary data.</text>
</comment>
<dbReference type="Pfam" id="PF22633">
    <property type="entry name" value="F5_F8_type_C_2"/>
    <property type="match status" value="1"/>
</dbReference>
<comment type="subunit">
    <text evidence="3">Homotrimer.</text>
</comment>
<comment type="similarity">
    <text evidence="2">Belongs to the fucolectin family.</text>
</comment>
<feature type="domain" description="Fucolectin tachylectin-4 pentraxin-1" evidence="8">
    <location>
        <begin position="1"/>
        <end position="152"/>
    </location>
</feature>
<proteinExistence type="inferred from homology"/>
<dbReference type="Proteomes" id="UP001217089">
    <property type="component" value="Unassembled WGS sequence"/>
</dbReference>
<evidence type="ECO:0000256" key="2">
    <source>
        <dbReference type="ARBA" id="ARBA00010147"/>
    </source>
</evidence>
<comment type="function">
    <text evidence="1">Acts as a defensive agent. Recognizes blood group fucosylated oligosaccharides including A, B, H and Lewis B-type antigens. Does not recognize Lewis A antigen and has low affinity for monovalent haptens.</text>
</comment>
<dbReference type="PANTHER" id="PTHR45713:SF6">
    <property type="entry name" value="F5_8 TYPE C DOMAIN-CONTAINING PROTEIN"/>
    <property type="match status" value="1"/>
</dbReference>
<evidence type="ECO:0000256" key="3">
    <source>
        <dbReference type="ARBA" id="ARBA00011233"/>
    </source>
</evidence>
<dbReference type="SMART" id="SM00607">
    <property type="entry name" value="FTP"/>
    <property type="match status" value="1"/>
</dbReference>
<accession>A0ABQ9ES87</accession>
<feature type="non-terminal residue" evidence="9">
    <location>
        <position position="1"/>
    </location>
</feature>
<keyword evidence="6" id="KW-0106">Calcium</keyword>
<dbReference type="PANTHER" id="PTHR45713">
    <property type="entry name" value="FTP DOMAIN-CONTAINING PROTEIN"/>
    <property type="match status" value="1"/>
</dbReference>
<evidence type="ECO:0000256" key="1">
    <source>
        <dbReference type="ARBA" id="ARBA00002219"/>
    </source>
</evidence>
<evidence type="ECO:0000256" key="7">
    <source>
        <dbReference type="ARBA" id="ARBA00023157"/>
    </source>
</evidence>
<evidence type="ECO:0000256" key="4">
    <source>
        <dbReference type="ARBA" id="ARBA00022723"/>
    </source>
</evidence>
<evidence type="ECO:0000313" key="10">
    <source>
        <dbReference type="Proteomes" id="UP001217089"/>
    </source>
</evidence>
<dbReference type="InterPro" id="IPR051941">
    <property type="entry name" value="BG_Antigen-Binding_Lectin"/>
</dbReference>
<dbReference type="InterPro" id="IPR006585">
    <property type="entry name" value="FTP1"/>
</dbReference>
<reference evidence="9 10" key="1">
    <citation type="submission" date="2022-12" db="EMBL/GenBank/DDBJ databases">
        <title>Chromosome-level genome of Tegillarca granosa.</title>
        <authorList>
            <person name="Kim J."/>
        </authorList>
    </citation>
    <scope>NUCLEOTIDE SEQUENCE [LARGE SCALE GENOMIC DNA]</scope>
    <source>
        <strain evidence="9">Teg-2019</strain>
        <tissue evidence="9">Adductor muscle</tissue>
    </source>
</reference>
<dbReference type="Gene3D" id="2.60.120.260">
    <property type="entry name" value="Galactose-binding domain-like"/>
    <property type="match status" value="1"/>
</dbReference>
<keyword evidence="5" id="KW-0430">Lectin</keyword>
<evidence type="ECO:0000256" key="5">
    <source>
        <dbReference type="ARBA" id="ARBA00022734"/>
    </source>
</evidence>
<keyword evidence="10" id="KW-1185">Reference proteome</keyword>
<sequence>HTNLALFKATSQIDSCWSGDSYKAVDGSWNSDHFGSSACTHTCDNTNDPWWQVDLGQVYSIQKIIIKNRSDGSTEPGRFRNVTMYASYNPQWSLSTTITMCGHFTGPGTHGQVIEMNCNSGTIGRYIILQKKSGVLTMCEVEVYERQTVSWNRDIGVGERKNTITTLSTIYVRSLKQCMHQCLVTVGCNSVNARTVNGLITCEIKFGTSEYARLNQVSDPAWDHLYT</sequence>